<dbReference type="Pfam" id="PF09994">
    <property type="entry name" value="T6SS_Tle1-like_cat"/>
    <property type="match status" value="1"/>
</dbReference>
<dbReference type="RefSeq" id="WP_248939325.1">
    <property type="nucleotide sequence ID" value="NZ_JAKIKS010000016.1"/>
</dbReference>
<gene>
    <name evidence="2" type="ORF">L2764_06035</name>
</gene>
<reference evidence="2 3" key="1">
    <citation type="submission" date="2022-01" db="EMBL/GenBank/DDBJ databases">
        <title>Whole genome-based taxonomy of the Shewanellaceae.</title>
        <authorList>
            <person name="Martin-Rodriguez A.J."/>
        </authorList>
    </citation>
    <scope>NUCLEOTIDE SEQUENCE [LARGE SCALE GENOMIC DNA]</scope>
    <source>
        <strain evidence="2 3">DSM 17177</strain>
    </source>
</reference>
<evidence type="ECO:0000313" key="3">
    <source>
        <dbReference type="Proteomes" id="UP001203423"/>
    </source>
</evidence>
<keyword evidence="3" id="KW-1185">Reference proteome</keyword>
<dbReference type="PANTHER" id="PTHR33840:SF1">
    <property type="entry name" value="TLE1 PHOSPHOLIPASE DOMAIN-CONTAINING PROTEIN"/>
    <property type="match status" value="1"/>
</dbReference>
<accession>A0ABT0L8N4</accession>
<evidence type="ECO:0000259" key="1">
    <source>
        <dbReference type="Pfam" id="PF09994"/>
    </source>
</evidence>
<dbReference type="EMBL" id="JAKIKS010000016">
    <property type="protein sequence ID" value="MCL1124046.1"/>
    <property type="molecule type" value="Genomic_DNA"/>
</dbReference>
<organism evidence="2 3">
    <name type="scientific">Shewanella surugensis</name>
    <dbReference type="NCBI Taxonomy" id="212020"/>
    <lineage>
        <taxon>Bacteria</taxon>
        <taxon>Pseudomonadati</taxon>
        <taxon>Pseudomonadota</taxon>
        <taxon>Gammaproteobacteria</taxon>
        <taxon>Alteromonadales</taxon>
        <taxon>Shewanellaceae</taxon>
        <taxon>Shewanella</taxon>
    </lineage>
</organism>
<evidence type="ECO:0000313" key="2">
    <source>
        <dbReference type="EMBL" id="MCL1124046.1"/>
    </source>
</evidence>
<dbReference type="PANTHER" id="PTHR33840">
    <property type="match status" value="1"/>
</dbReference>
<dbReference type="Proteomes" id="UP001203423">
    <property type="component" value="Unassembled WGS sequence"/>
</dbReference>
<feature type="domain" description="T6SS Phospholipase effector Tle1-like catalytic" evidence="1">
    <location>
        <begin position="3"/>
        <end position="254"/>
    </location>
</feature>
<protein>
    <submittedName>
        <fullName evidence="2">DUF2235 domain-containing protein</fullName>
    </submittedName>
</protein>
<sequence length="348" mass="40116">MSKNIVIFSDGTGQAGHTLYSSNVFKSFTFIDQYSKNQITHYSQGIGGHWWRLTGSLLGLGITNNMLDCYRFIVEHYHWGDNIYLFGFSRGAATVRSLSRFMLFFGLLPSIKPTLISAALKIYQIRDPLLRQHQADRFINQHGAEACDIHFIGVWDTVAALGLPNRFLDHLLSNIPTFRHQFHDFKISANVKHAYHALAIDETRGIFSPLLWRQKAHPAQTLKQVWFSGVHSDVGGGYEHDGLSNIPLFWMLEQAQRHGLILAPNISIKQNIHDTMHNEISWGWGAWLQNKTRFWNKNISNKPTIHASVLERNLNTMNQRHPEYQPWILQGQYHIEPWNRDTTLPPIK</sequence>
<comment type="caution">
    <text evidence="2">The sequence shown here is derived from an EMBL/GenBank/DDBJ whole genome shotgun (WGS) entry which is preliminary data.</text>
</comment>
<dbReference type="InterPro" id="IPR018712">
    <property type="entry name" value="Tle1-like_cat"/>
</dbReference>
<name>A0ABT0L8N4_9GAMM</name>
<proteinExistence type="predicted"/>